<protein>
    <submittedName>
        <fullName evidence="3">Catechol 2,3-dioxygenase</fullName>
    </submittedName>
    <submittedName>
        <fullName evidence="4">VOC family protein</fullName>
    </submittedName>
</protein>
<feature type="domain" description="VOC" evidence="2">
    <location>
        <begin position="20"/>
        <end position="159"/>
    </location>
</feature>
<evidence type="ECO:0000256" key="1">
    <source>
        <dbReference type="ARBA" id="ARBA00022723"/>
    </source>
</evidence>
<dbReference type="Proteomes" id="UP000186216">
    <property type="component" value="Unassembled WGS sequence"/>
</dbReference>
<reference evidence="4 6" key="2">
    <citation type="submission" date="2021-01" db="EMBL/GenBank/DDBJ databases">
        <title>Biogeographic distribution of Paracoccus.</title>
        <authorList>
            <person name="Hollensteiner J."/>
            <person name="Leineberger J."/>
            <person name="Brinkhoff T."/>
            <person name="Daniel R."/>
        </authorList>
    </citation>
    <scope>NUCLEOTIDE SEQUENCE [LARGE SCALE GENOMIC DNA]</scope>
    <source>
        <strain evidence="4 6">DSM 18447</strain>
    </source>
</reference>
<evidence type="ECO:0000313" key="5">
    <source>
        <dbReference type="Proteomes" id="UP000186216"/>
    </source>
</evidence>
<dbReference type="PANTHER" id="PTHR43048">
    <property type="entry name" value="METHYLMALONYL-COA EPIMERASE"/>
    <property type="match status" value="1"/>
</dbReference>
<evidence type="ECO:0000313" key="3">
    <source>
        <dbReference type="EMBL" id="SIS69000.1"/>
    </source>
</evidence>
<accession>A0AA45W2K3</accession>
<evidence type="ECO:0000313" key="4">
    <source>
        <dbReference type="EMBL" id="WCR01474.1"/>
    </source>
</evidence>
<dbReference type="PANTHER" id="PTHR43048:SF3">
    <property type="entry name" value="METHYLMALONYL-COA EPIMERASE, MITOCHONDRIAL"/>
    <property type="match status" value="1"/>
</dbReference>
<dbReference type="GO" id="GO:0004493">
    <property type="term" value="F:methylmalonyl-CoA epimerase activity"/>
    <property type="evidence" value="ECO:0007669"/>
    <property type="project" value="TreeGrafter"/>
</dbReference>
<keyword evidence="6" id="KW-1185">Reference proteome</keyword>
<dbReference type="SUPFAM" id="SSF54593">
    <property type="entry name" value="Glyoxalase/Bleomycin resistance protein/Dihydroxybiphenyl dioxygenase"/>
    <property type="match status" value="1"/>
</dbReference>
<evidence type="ECO:0000259" key="2">
    <source>
        <dbReference type="PROSITE" id="PS51819"/>
    </source>
</evidence>
<dbReference type="PROSITE" id="PS51819">
    <property type="entry name" value="VOC"/>
    <property type="match status" value="1"/>
</dbReference>
<dbReference type="Proteomes" id="UP001215549">
    <property type="component" value="Chromosome"/>
</dbReference>
<dbReference type="EMBL" id="CP067140">
    <property type="protein sequence ID" value="WCR01474.1"/>
    <property type="molecule type" value="Genomic_DNA"/>
</dbReference>
<dbReference type="InterPro" id="IPR004360">
    <property type="entry name" value="Glyas_Fos-R_dOase_dom"/>
</dbReference>
<dbReference type="GO" id="GO:0046491">
    <property type="term" value="P:L-methylmalonyl-CoA metabolic process"/>
    <property type="evidence" value="ECO:0007669"/>
    <property type="project" value="TreeGrafter"/>
</dbReference>
<gene>
    <name evidence="4" type="ORF">JHX88_10960</name>
    <name evidence="3" type="ORF">SAMN05421772_10310</name>
</gene>
<dbReference type="AlphaFoldDB" id="A0AA45W2K3"/>
<sequence>MTDAAKTDCAAELPALPDISFDHTGFITPDMETSVRFWQDVLGFEAQPIGVRHQEWLGGFMGVEGAQARLVHLFGHGTHLEFIELKAPKDSPSGTRASQGNVAHVCLMTSDVDALRARILAGGGREQGRMVAITEGIAKGRRGLYMMDPHGVLIEIVEKPRG</sequence>
<dbReference type="GO" id="GO:0046872">
    <property type="term" value="F:metal ion binding"/>
    <property type="evidence" value="ECO:0007669"/>
    <property type="project" value="UniProtKB-KW"/>
</dbReference>
<reference evidence="3 5" key="1">
    <citation type="submission" date="2017-01" db="EMBL/GenBank/DDBJ databases">
        <authorList>
            <person name="Varghese N."/>
            <person name="Submissions S."/>
        </authorList>
    </citation>
    <scope>NUCLEOTIDE SEQUENCE [LARGE SCALE GENOMIC DNA]</scope>
    <source>
        <strain evidence="3 5">DSM 18447</strain>
    </source>
</reference>
<dbReference type="Pfam" id="PF00903">
    <property type="entry name" value="Glyoxalase"/>
    <property type="match status" value="1"/>
</dbReference>
<keyword evidence="1" id="KW-0479">Metal-binding</keyword>
<dbReference type="RefSeq" id="WP_076523854.1">
    <property type="nucleotide sequence ID" value="NZ_CP067140.1"/>
</dbReference>
<evidence type="ECO:0000313" key="6">
    <source>
        <dbReference type="Proteomes" id="UP001215549"/>
    </source>
</evidence>
<proteinExistence type="predicted"/>
<dbReference type="EMBL" id="FTOU01000003">
    <property type="protein sequence ID" value="SIS69000.1"/>
    <property type="molecule type" value="Genomic_DNA"/>
</dbReference>
<dbReference type="InterPro" id="IPR029068">
    <property type="entry name" value="Glyas_Bleomycin-R_OHBP_Dase"/>
</dbReference>
<dbReference type="InterPro" id="IPR037523">
    <property type="entry name" value="VOC_core"/>
</dbReference>
<dbReference type="Gene3D" id="3.10.180.10">
    <property type="entry name" value="2,3-Dihydroxybiphenyl 1,2-Dioxygenase, domain 1"/>
    <property type="match status" value="1"/>
</dbReference>
<dbReference type="InterPro" id="IPR051785">
    <property type="entry name" value="MMCE/EMCE_epimerase"/>
</dbReference>
<organism evidence="3 5">
    <name type="scientific">Paracoccus saliphilus</name>
    <dbReference type="NCBI Taxonomy" id="405559"/>
    <lineage>
        <taxon>Bacteria</taxon>
        <taxon>Pseudomonadati</taxon>
        <taxon>Pseudomonadota</taxon>
        <taxon>Alphaproteobacteria</taxon>
        <taxon>Rhodobacterales</taxon>
        <taxon>Paracoccaceae</taxon>
        <taxon>Paracoccus</taxon>
    </lineage>
</organism>
<name>A0AA45W2K3_9RHOB</name>